<dbReference type="AlphaFoldDB" id="A8MC34"/>
<dbReference type="Proteomes" id="UP000001137">
    <property type="component" value="Chromosome"/>
</dbReference>
<organism evidence="1 2">
    <name type="scientific">Caldivirga maquilingensis (strain ATCC 700844 / DSM 13496 / JCM 10307 / IC-167)</name>
    <dbReference type="NCBI Taxonomy" id="397948"/>
    <lineage>
        <taxon>Archaea</taxon>
        <taxon>Thermoproteota</taxon>
        <taxon>Thermoprotei</taxon>
        <taxon>Thermoproteales</taxon>
        <taxon>Thermoproteaceae</taxon>
        <taxon>Caldivirga</taxon>
    </lineage>
</organism>
<evidence type="ECO:0000313" key="1">
    <source>
        <dbReference type="EMBL" id="ABW01340.1"/>
    </source>
</evidence>
<dbReference type="GeneID" id="5708710"/>
<evidence type="ECO:0000313" key="2">
    <source>
        <dbReference type="Proteomes" id="UP000001137"/>
    </source>
</evidence>
<gene>
    <name evidence="1" type="ordered locus">Cmaq_0495</name>
</gene>
<sequence length="92" mass="10705">MGLSRRGVLTGKKYMVIIFKVSDDVETNQYNKEFIRNLLSESVSWWHSYLGVNDNLSLDKWSIYLMEWADEIMIARILNALGKGKDYVEGKI</sequence>
<proteinExistence type="predicted"/>
<reference evidence="1 2" key="1">
    <citation type="submission" date="2007-10" db="EMBL/GenBank/DDBJ databases">
        <title>Complete sequence of Caldivirga maquilingensis IC-167.</title>
        <authorList>
            <consortium name="US DOE Joint Genome Institute"/>
            <person name="Copeland A."/>
            <person name="Lucas S."/>
            <person name="Lapidus A."/>
            <person name="Barry K."/>
            <person name="Glavina del Rio T."/>
            <person name="Dalin E."/>
            <person name="Tice H."/>
            <person name="Pitluck S."/>
            <person name="Saunders E."/>
            <person name="Brettin T."/>
            <person name="Bruce D."/>
            <person name="Detter J.C."/>
            <person name="Han C."/>
            <person name="Schmutz J."/>
            <person name="Larimer F."/>
            <person name="Land M."/>
            <person name="Hauser L."/>
            <person name="Kyrpides N."/>
            <person name="Ivanova N."/>
            <person name="Biddle J.F."/>
            <person name="Zhang Z."/>
            <person name="Fitz-Gibbon S.T."/>
            <person name="Lowe T.M."/>
            <person name="Saltikov C."/>
            <person name="House C.H."/>
            <person name="Richardson P."/>
        </authorList>
    </citation>
    <scope>NUCLEOTIDE SEQUENCE [LARGE SCALE GENOMIC DNA]</scope>
    <source>
        <strain evidence="2">ATCC 700844 / DSM 13496 / JCM 10307 / IC-167</strain>
    </source>
</reference>
<keyword evidence="2" id="KW-1185">Reference proteome</keyword>
<dbReference type="EMBL" id="CP000852">
    <property type="protein sequence ID" value="ABW01340.1"/>
    <property type="molecule type" value="Genomic_DNA"/>
</dbReference>
<dbReference type="KEGG" id="cma:Cmaq_0495"/>
<dbReference type="RefSeq" id="WP_012185560.1">
    <property type="nucleotide sequence ID" value="NC_009954.1"/>
</dbReference>
<dbReference type="HOGENOM" id="CLU_2565941_0_0_2"/>
<protein>
    <submittedName>
        <fullName evidence="1">Uncharacterized protein</fullName>
    </submittedName>
</protein>
<accession>A8MC34</accession>
<name>A8MC34_CALMQ</name>
<dbReference type="eggNOG" id="arCOG10479">
    <property type="taxonomic scope" value="Archaea"/>
</dbReference>